<feature type="region of interest" description="Disordered" evidence="1">
    <location>
        <begin position="1"/>
        <end position="45"/>
    </location>
</feature>
<dbReference type="AlphaFoldDB" id="A0A9Q3DHC1"/>
<organism evidence="2 3">
    <name type="scientific">Austropuccinia psidii MF-1</name>
    <dbReference type="NCBI Taxonomy" id="1389203"/>
    <lineage>
        <taxon>Eukaryota</taxon>
        <taxon>Fungi</taxon>
        <taxon>Dikarya</taxon>
        <taxon>Basidiomycota</taxon>
        <taxon>Pucciniomycotina</taxon>
        <taxon>Pucciniomycetes</taxon>
        <taxon>Pucciniales</taxon>
        <taxon>Sphaerophragmiaceae</taxon>
        <taxon>Austropuccinia</taxon>
    </lineage>
</organism>
<dbReference type="EMBL" id="AVOT02017237">
    <property type="protein sequence ID" value="MBW0503219.1"/>
    <property type="molecule type" value="Genomic_DNA"/>
</dbReference>
<name>A0A9Q3DHC1_9BASI</name>
<gene>
    <name evidence="2" type="ORF">O181_042934</name>
</gene>
<protein>
    <submittedName>
        <fullName evidence="2">Uncharacterized protein</fullName>
    </submittedName>
</protein>
<feature type="compositionally biased region" description="Polar residues" evidence="1">
    <location>
        <begin position="10"/>
        <end position="38"/>
    </location>
</feature>
<evidence type="ECO:0000256" key="1">
    <source>
        <dbReference type="SAM" id="MobiDB-lite"/>
    </source>
</evidence>
<comment type="caution">
    <text evidence="2">The sequence shown here is derived from an EMBL/GenBank/DDBJ whole genome shotgun (WGS) entry which is preliminary data.</text>
</comment>
<sequence>MIEEEELPSSKANDLPFSTTSEEQPCNNLNSTTQMSTKTPRKPGWEIKLTSNKAPKTVSADLDESNILQTWQASTVIHPTLKAGMTLCVHPIEKHG</sequence>
<proteinExistence type="predicted"/>
<keyword evidence="3" id="KW-1185">Reference proteome</keyword>
<reference evidence="2" key="1">
    <citation type="submission" date="2021-03" db="EMBL/GenBank/DDBJ databases">
        <title>Draft genome sequence of rust myrtle Austropuccinia psidii MF-1, a brazilian biotype.</title>
        <authorList>
            <person name="Quecine M.C."/>
            <person name="Pachon D.M.R."/>
            <person name="Bonatelli M.L."/>
            <person name="Correr F.H."/>
            <person name="Franceschini L.M."/>
            <person name="Leite T.F."/>
            <person name="Margarido G.R.A."/>
            <person name="Almeida C.A."/>
            <person name="Ferrarezi J.A."/>
            <person name="Labate C.A."/>
        </authorList>
    </citation>
    <scope>NUCLEOTIDE SEQUENCE</scope>
    <source>
        <strain evidence="2">MF-1</strain>
    </source>
</reference>
<evidence type="ECO:0000313" key="2">
    <source>
        <dbReference type="EMBL" id="MBW0503219.1"/>
    </source>
</evidence>
<dbReference type="Proteomes" id="UP000765509">
    <property type="component" value="Unassembled WGS sequence"/>
</dbReference>
<evidence type="ECO:0000313" key="3">
    <source>
        <dbReference type="Proteomes" id="UP000765509"/>
    </source>
</evidence>
<accession>A0A9Q3DHC1</accession>